<sequence length="181" mass="19601">MILYPYSDGQYHGTDSYLDSFSLVEMEISLGLTPFGQTLCLLQIPDLCNACTQDAQMKTPPVNGDRIPGLASTYEPATENNNVDETTAEQLNALNAYLPQLLNTLTDLDHWENPTAIQSKDSTVIRRDQAQEYPSIITGLSEQARIQGQALVEGGVAGANVGASEGAIDNMDNKHLKGKAQ</sequence>
<evidence type="ECO:0000313" key="1">
    <source>
        <dbReference type="EMBL" id="OBS59068.1"/>
    </source>
</evidence>
<accession>A0A1A6FYQ2</accession>
<evidence type="ECO:0000313" key="2">
    <source>
        <dbReference type="Proteomes" id="UP000092124"/>
    </source>
</evidence>
<protein>
    <submittedName>
        <fullName evidence="1">Uncharacterized protein</fullName>
    </submittedName>
</protein>
<dbReference type="InterPro" id="IPR040292">
    <property type="entry name" value="C2orf78-like"/>
</dbReference>
<dbReference type="EMBL" id="LZPO01108932">
    <property type="protein sequence ID" value="OBS59068.1"/>
    <property type="molecule type" value="Genomic_DNA"/>
</dbReference>
<name>A0A1A6FYQ2_NEOLE</name>
<dbReference type="PANTHER" id="PTHR31466:SF1">
    <property type="entry name" value="RIKEN CDNA 4930433I11 GENE"/>
    <property type="match status" value="1"/>
</dbReference>
<gene>
    <name evidence="1" type="ORF">A6R68_09806</name>
</gene>
<reference evidence="1 2" key="1">
    <citation type="submission" date="2016-06" db="EMBL/GenBank/DDBJ databases">
        <title>The Draft Genome Sequence and Annotation of the Desert Woodrat Neotoma lepida.</title>
        <authorList>
            <person name="Campbell M."/>
            <person name="Oakeson K.F."/>
            <person name="Yandell M."/>
            <person name="Halpert J.R."/>
            <person name="Dearing D."/>
        </authorList>
    </citation>
    <scope>NUCLEOTIDE SEQUENCE [LARGE SCALE GENOMIC DNA]</scope>
    <source>
        <strain evidence="1">417</strain>
        <tissue evidence="1">Liver</tissue>
    </source>
</reference>
<dbReference type="AlphaFoldDB" id="A0A1A6FYQ2"/>
<proteinExistence type="predicted"/>
<comment type="caution">
    <text evidence="1">The sequence shown here is derived from an EMBL/GenBank/DDBJ whole genome shotgun (WGS) entry which is preliminary data.</text>
</comment>
<dbReference type="PANTHER" id="PTHR31466">
    <property type="entry name" value="GENE 5591-RELATED"/>
    <property type="match status" value="1"/>
</dbReference>
<organism evidence="1 2">
    <name type="scientific">Neotoma lepida</name>
    <name type="common">Desert woodrat</name>
    <dbReference type="NCBI Taxonomy" id="56216"/>
    <lineage>
        <taxon>Eukaryota</taxon>
        <taxon>Metazoa</taxon>
        <taxon>Chordata</taxon>
        <taxon>Craniata</taxon>
        <taxon>Vertebrata</taxon>
        <taxon>Euteleostomi</taxon>
        <taxon>Mammalia</taxon>
        <taxon>Eutheria</taxon>
        <taxon>Euarchontoglires</taxon>
        <taxon>Glires</taxon>
        <taxon>Rodentia</taxon>
        <taxon>Myomorpha</taxon>
        <taxon>Muroidea</taxon>
        <taxon>Cricetidae</taxon>
        <taxon>Neotominae</taxon>
        <taxon>Neotoma</taxon>
    </lineage>
</organism>
<dbReference type="Proteomes" id="UP000092124">
    <property type="component" value="Unassembled WGS sequence"/>
</dbReference>
<keyword evidence="2" id="KW-1185">Reference proteome</keyword>
<feature type="non-terminal residue" evidence="1">
    <location>
        <position position="181"/>
    </location>
</feature>